<reference evidence="1 2" key="1">
    <citation type="submission" date="2020-05" db="EMBL/GenBank/DDBJ databases">
        <title>Draft genome sequence of Desulfovibrio sp. strain HN2T.</title>
        <authorList>
            <person name="Ueno A."/>
            <person name="Tamazawa S."/>
            <person name="Tamamura S."/>
            <person name="Murakami T."/>
            <person name="Kiyama T."/>
            <person name="Inomata H."/>
            <person name="Amano Y."/>
            <person name="Miyakawa K."/>
            <person name="Tamaki H."/>
            <person name="Naganuma T."/>
            <person name="Kaneko K."/>
        </authorList>
    </citation>
    <scope>NUCLEOTIDE SEQUENCE [LARGE SCALE GENOMIC DNA]</scope>
    <source>
        <strain evidence="1 2">HN2</strain>
    </source>
</reference>
<evidence type="ECO:0000313" key="1">
    <source>
        <dbReference type="EMBL" id="GFM34067.1"/>
    </source>
</evidence>
<dbReference type="RefSeq" id="WP_174405696.1">
    <property type="nucleotide sequence ID" value="NZ_BLVO01000013.1"/>
</dbReference>
<proteinExistence type="predicted"/>
<sequence length="75" mass="8464">MQTQPATTTASQNGTQDRLLRLPEVLSKVPFSRATLYRRIENGEFPAPKKDGHISFWHLSAINAWIEAKKNGLDN</sequence>
<keyword evidence="2" id="KW-1185">Reference proteome</keyword>
<dbReference type="InterPro" id="IPR010260">
    <property type="entry name" value="AlpA"/>
</dbReference>
<gene>
    <name evidence="1" type="ORF">DSM101010T_24320</name>
</gene>
<dbReference type="Proteomes" id="UP000503840">
    <property type="component" value="Unassembled WGS sequence"/>
</dbReference>
<organism evidence="1 2">
    <name type="scientific">Desulfovibrio subterraneus</name>
    <dbReference type="NCBI Taxonomy" id="2718620"/>
    <lineage>
        <taxon>Bacteria</taxon>
        <taxon>Pseudomonadati</taxon>
        <taxon>Thermodesulfobacteriota</taxon>
        <taxon>Desulfovibrionia</taxon>
        <taxon>Desulfovibrionales</taxon>
        <taxon>Desulfovibrionaceae</taxon>
        <taxon>Desulfovibrio</taxon>
    </lineage>
</organism>
<name>A0A7J0BK01_9BACT</name>
<dbReference type="Pfam" id="PF05930">
    <property type="entry name" value="Phage_AlpA"/>
    <property type="match status" value="1"/>
</dbReference>
<dbReference type="AlphaFoldDB" id="A0A7J0BK01"/>
<dbReference type="Gene3D" id="1.10.238.160">
    <property type="match status" value="1"/>
</dbReference>
<evidence type="ECO:0000313" key="2">
    <source>
        <dbReference type="Proteomes" id="UP000503840"/>
    </source>
</evidence>
<comment type="caution">
    <text evidence="1">The sequence shown here is derived from an EMBL/GenBank/DDBJ whole genome shotgun (WGS) entry which is preliminary data.</text>
</comment>
<dbReference type="EMBL" id="BLVO01000013">
    <property type="protein sequence ID" value="GFM34067.1"/>
    <property type="molecule type" value="Genomic_DNA"/>
</dbReference>
<protein>
    <submittedName>
        <fullName evidence="1">Uncharacterized protein</fullName>
    </submittedName>
</protein>
<accession>A0A7J0BK01</accession>